<name>A0A1U7IZK5_9CYAN</name>
<feature type="transmembrane region" description="Helical" evidence="8">
    <location>
        <begin position="180"/>
        <end position="209"/>
    </location>
</feature>
<keyword evidence="5 8" id="KW-0812">Transmembrane</keyword>
<dbReference type="AlphaFoldDB" id="A0A1U7IZK5"/>
<dbReference type="GO" id="GO:0005886">
    <property type="term" value="C:plasma membrane"/>
    <property type="evidence" value="ECO:0007669"/>
    <property type="project" value="UniProtKB-SubCell"/>
</dbReference>
<feature type="transmembrane region" description="Helical" evidence="8">
    <location>
        <begin position="67"/>
        <end position="84"/>
    </location>
</feature>
<evidence type="ECO:0000256" key="1">
    <source>
        <dbReference type="ARBA" id="ARBA00004651"/>
    </source>
</evidence>
<keyword evidence="6 8" id="KW-1133">Transmembrane helix</keyword>
<dbReference type="Pfam" id="PF01925">
    <property type="entry name" value="TauE"/>
    <property type="match status" value="1"/>
</dbReference>
<keyword evidence="10" id="KW-1185">Reference proteome</keyword>
<comment type="similarity">
    <text evidence="2 8">Belongs to the 4-toluene sulfonate uptake permease (TSUP) (TC 2.A.102) family.</text>
</comment>
<feature type="transmembrane region" description="Helical" evidence="8">
    <location>
        <begin position="221"/>
        <end position="239"/>
    </location>
</feature>
<keyword evidence="3" id="KW-0813">Transport</keyword>
<dbReference type="EMBL" id="MRCG01000023">
    <property type="protein sequence ID" value="OKH44447.1"/>
    <property type="molecule type" value="Genomic_DNA"/>
</dbReference>
<comment type="subcellular location">
    <subcellularLocation>
        <location evidence="1 8">Cell membrane</location>
        <topology evidence="1 8">Multi-pass membrane protein</topology>
    </subcellularLocation>
</comment>
<dbReference type="InterPro" id="IPR002781">
    <property type="entry name" value="TM_pro_TauE-like"/>
</dbReference>
<reference evidence="9 10" key="1">
    <citation type="submission" date="2016-11" db="EMBL/GenBank/DDBJ databases">
        <title>Draft Genome Sequences of Nine Cyanobacterial Strains from Diverse Habitats.</title>
        <authorList>
            <person name="Zhu T."/>
            <person name="Hou S."/>
            <person name="Lu X."/>
            <person name="Hess W.R."/>
        </authorList>
    </citation>
    <scope>NUCLEOTIDE SEQUENCE [LARGE SCALE GENOMIC DNA]</scope>
    <source>
        <strain evidence="9 10">NIES-30</strain>
    </source>
</reference>
<feature type="transmembrane region" description="Helical" evidence="8">
    <location>
        <begin position="122"/>
        <end position="142"/>
    </location>
</feature>
<proteinExistence type="inferred from homology"/>
<feature type="transmembrane region" description="Helical" evidence="8">
    <location>
        <begin position="90"/>
        <end position="110"/>
    </location>
</feature>
<evidence type="ECO:0000256" key="2">
    <source>
        <dbReference type="ARBA" id="ARBA00009142"/>
    </source>
</evidence>
<accession>A0A1U7IZK5</accession>
<keyword evidence="4 8" id="KW-1003">Cell membrane</keyword>
<gene>
    <name evidence="9" type="ORF">NIES30_22660</name>
</gene>
<keyword evidence="7 8" id="KW-0472">Membrane</keyword>
<evidence type="ECO:0000256" key="4">
    <source>
        <dbReference type="ARBA" id="ARBA00022475"/>
    </source>
</evidence>
<sequence>MGVFFLTSAVSMVTGSTSLITVPALLQAGVEPQVAIATNMAALTLMSIGATLPFVGQHKLDSQRAPGLIGFTLVGSALGAVLLQRLPTSALSSLIAASMLVVVGVSLTLGDSGLQPSLAKRSALEVAIGYLATFLLAIYGGLFSGGYVTLLTATFVGCFGHSFVGAIATSKLVNIFSSLVATLVFIYLGLVDFGLGLLLGVVMFSGAFLGGRVVLRLPNRWLRRIYVVTVIALALRLLLNP</sequence>
<dbReference type="PANTHER" id="PTHR30269">
    <property type="entry name" value="TRANSMEMBRANE PROTEIN YFCA"/>
    <property type="match status" value="1"/>
</dbReference>
<dbReference type="PANTHER" id="PTHR30269:SF0">
    <property type="entry name" value="MEMBRANE TRANSPORTER PROTEIN YFCA-RELATED"/>
    <property type="match status" value="1"/>
</dbReference>
<organism evidence="9 10">
    <name type="scientific">Phormidium tenue NIES-30</name>
    <dbReference type="NCBI Taxonomy" id="549789"/>
    <lineage>
        <taxon>Bacteria</taxon>
        <taxon>Bacillati</taxon>
        <taxon>Cyanobacteriota</taxon>
        <taxon>Cyanophyceae</taxon>
        <taxon>Oscillatoriophycideae</taxon>
        <taxon>Oscillatoriales</taxon>
        <taxon>Oscillatoriaceae</taxon>
        <taxon>Phormidium</taxon>
    </lineage>
</organism>
<dbReference type="STRING" id="549789.NIES30_22660"/>
<comment type="caution">
    <text evidence="9">The sequence shown here is derived from an EMBL/GenBank/DDBJ whole genome shotgun (WGS) entry which is preliminary data.</text>
</comment>
<evidence type="ECO:0000256" key="5">
    <source>
        <dbReference type="ARBA" id="ARBA00022692"/>
    </source>
</evidence>
<evidence type="ECO:0000313" key="10">
    <source>
        <dbReference type="Proteomes" id="UP000185557"/>
    </source>
</evidence>
<dbReference type="InterPro" id="IPR052017">
    <property type="entry name" value="TSUP"/>
</dbReference>
<evidence type="ECO:0000313" key="9">
    <source>
        <dbReference type="EMBL" id="OKH44447.1"/>
    </source>
</evidence>
<evidence type="ECO:0000256" key="6">
    <source>
        <dbReference type="ARBA" id="ARBA00022989"/>
    </source>
</evidence>
<evidence type="ECO:0000256" key="7">
    <source>
        <dbReference type="ARBA" id="ARBA00023136"/>
    </source>
</evidence>
<feature type="transmembrane region" description="Helical" evidence="8">
    <location>
        <begin position="34"/>
        <end position="55"/>
    </location>
</feature>
<protein>
    <recommendedName>
        <fullName evidence="8">Probable membrane transporter protein</fullName>
    </recommendedName>
</protein>
<evidence type="ECO:0000256" key="3">
    <source>
        <dbReference type="ARBA" id="ARBA00022448"/>
    </source>
</evidence>
<evidence type="ECO:0000256" key="8">
    <source>
        <dbReference type="RuleBase" id="RU363041"/>
    </source>
</evidence>
<dbReference type="Proteomes" id="UP000185557">
    <property type="component" value="Unassembled WGS sequence"/>
</dbReference>